<dbReference type="GO" id="GO:0005525">
    <property type="term" value="F:GTP binding"/>
    <property type="evidence" value="ECO:0007669"/>
    <property type="project" value="UniProtKB-KW"/>
</dbReference>
<name>A0A1M5PTG6_9RHOB</name>
<sequence length="119" mass="12819">MTDQRFIIEMGIGNDLHGMDYQKAAARAIEDAFRHSSIPMFNALDIPHSDMRVQVTVGVQEPDKIDPVILAQKLPRGAATVTAVKGGQNVPNPHGDTIVIATAAIEAFLPSQAGNWTQT</sequence>
<dbReference type="InterPro" id="IPR037103">
    <property type="entry name" value="Tubulin/FtsZ-like_C"/>
</dbReference>
<keyword evidence="2" id="KW-0342">GTP-binding</keyword>
<evidence type="ECO:0000256" key="2">
    <source>
        <dbReference type="ARBA" id="ARBA00023134"/>
    </source>
</evidence>
<dbReference type="Proteomes" id="UP000184074">
    <property type="component" value="Unassembled WGS sequence"/>
</dbReference>
<dbReference type="RefSeq" id="WP_072900620.1">
    <property type="nucleotide sequence ID" value="NZ_FQXB01000002.1"/>
</dbReference>
<dbReference type="EMBL" id="FQXB01000002">
    <property type="protein sequence ID" value="SHH04799.1"/>
    <property type="molecule type" value="Genomic_DNA"/>
</dbReference>
<dbReference type="AlphaFoldDB" id="A0A1M5PTG6"/>
<reference evidence="3 4" key="1">
    <citation type="submission" date="2016-11" db="EMBL/GenBank/DDBJ databases">
        <authorList>
            <person name="Jaros S."/>
            <person name="Januszkiewicz K."/>
            <person name="Wedrychowicz H."/>
        </authorList>
    </citation>
    <scope>NUCLEOTIDE SEQUENCE [LARGE SCALE GENOMIC DNA]</scope>
    <source>
        <strain evidence="3 4">DSM 28715</strain>
    </source>
</reference>
<proteinExistence type="predicted"/>
<dbReference type="OrthoDB" id="6165729at2"/>
<dbReference type="STRING" id="1508389.SAMN05444003_1824"/>
<accession>A0A1M5PTG6</accession>
<dbReference type="PANTHER" id="PTHR34784:SF1">
    <property type="entry name" value="50S RIBOSOMAL PROTEIN L34"/>
    <property type="match status" value="1"/>
</dbReference>
<organism evidence="3 4">
    <name type="scientific">Cognatiyoonia sediminum</name>
    <dbReference type="NCBI Taxonomy" id="1508389"/>
    <lineage>
        <taxon>Bacteria</taxon>
        <taxon>Pseudomonadati</taxon>
        <taxon>Pseudomonadota</taxon>
        <taxon>Alphaproteobacteria</taxon>
        <taxon>Rhodobacterales</taxon>
        <taxon>Paracoccaceae</taxon>
        <taxon>Cognatiyoonia</taxon>
    </lineage>
</organism>
<keyword evidence="4" id="KW-1185">Reference proteome</keyword>
<evidence type="ECO:0000313" key="4">
    <source>
        <dbReference type="Proteomes" id="UP000184074"/>
    </source>
</evidence>
<dbReference type="Pfam" id="PF09585">
    <property type="entry name" value="Lin0512_fam"/>
    <property type="match status" value="1"/>
</dbReference>
<protein>
    <submittedName>
        <fullName evidence="3">Uncharacterized protein</fullName>
    </submittedName>
</protein>
<evidence type="ECO:0000313" key="3">
    <source>
        <dbReference type="EMBL" id="SHH04799.1"/>
    </source>
</evidence>
<dbReference type="Gene3D" id="3.30.1330.20">
    <property type="entry name" value="Tubulin/FtsZ, C-terminal domain"/>
    <property type="match status" value="1"/>
</dbReference>
<gene>
    <name evidence="3" type="ORF">SAMN05444003_1824</name>
</gene>
<keyword evidence="1" id="KW-0547">Nucleotide-binding</keyword>
<evidence type="ECO:0000256" key="1">
    <source>
        <dbReference type="ARBA" id="ARBA00022741"/>
    </source>
</evidence>
<dbReference type="InterPro" id="IPR011719">
    <property type="entry name" value="CHP02058"/>
</dbReference>
<dbReference type="PANTHER" id="PTHR34784">
    <property type="entry name" value="50S RIBOSOMAL PROTEIN L34"/>
    <property type="match status" value="1"/>
</dbReference>